<reference evidence="2" key="2">
    <citation type="submission" date="2023-05" db="EMBL/GenBank/DDBJ databases">
        <authorList>
            <person name="Schelkunov M.I."/>
        </authorList>
    </citation>
    <scope>NUCLEOTIDE SEQUENCE</scope>
    <source>
        <strain evidence="2">Hsosn_3</strain>
        <tissue evidence="2">Leaf</tissue>
    </source>
</reference>
<keyword evidence="3" id="KW-1185">Reference proteome</keyword>
<evidence type="ECO:0000313" key="2">
    <source>
        <dbReference type="EMBL" id="KAK1400544.1"/>
    </source>
</evidence>
<sequence>MAATSIITDLNEDPRIFDSIIPDLNEDPNIFDFNAFVNTSIPASFMDTAKGKRLTNLEKKQICHMLSLNYNNNKLKKGIIKKIASDYAVSRMTISTIWKEVLQSIKIGEHPNVQRKYKGGNHGYVLDLQQHDGNNNYKLPHIGKKKLQRLGQLPKVLTAPLDVVEKQLNNTT</sequence>
<name>A0AAD8JBR7_9APIA</name>
<reference evidence="2" key="1">
    <citation type="submission" date="2023-02" db="EMBL/GenBank/DDBJ databases">
        <title>Genome of toxic invasive species Heracleum sosnowskyi carries increased number of genes despite the absence of recent whole-genome duplications.</title>
        <authorList>
            <person name="Schelkunov M."/>
            <person name="Shtratnikova V."/>
            <person name="Makarenko M."/>
            <person name="Klepikova A."/>
            <person name="Omelchenko D."/>
            <person name="Novikova G."/>
            <person name="Obukhova E."/>
            <person name="Bogdanov V."/>
            <person name="Penin A."/>
            <person name="Logacheva M."/>
        </authorList>
    </citation>
    <scope>NUCLEOTIDE SEQUENCE</scope>
    <source>
        <strain evidence="2">Hsosn_3</strain>
        <tissue evidence="2">Leaf</tissue>
    </source>
</reference>
<protein>
    <recommendedName>
        <fullName evidence="1">DUF7769 domain-containing protein</fullName>
    </recommendedName>
</protein>
<organism evidence="2 3">
    <name type="scientific">Heracleum sosnowskyi</name>
    <dbReference type="NCBI Taxonomy" id="360622"/>
    <lineage>
        <taxon>Eukaryota</taxon>
        <taxon>Viridiplantae</taxon>
        <taxon>Streptophyta</taxon>
        <taxon>Embryophyta</taxon>
        <taxon>Tracheophyta</taxon>
        <taxon>Spermatophyta</taxon>
        <taxon>Magnoliopsida</taxon>
        <taxon>eudicotyledons</taxon>
        <taxon>Gunneridae</taxon>
        <taxon>Pentapetalae</taxon>
        <taxon>asterids</taxon>
        <taxon>campanulids</taxon>
        <taxon>Apiales</taxon>
        <taxon>Apiaceae</taxon>
        <taxon>Apioideae</taxon>
        <taxon>apioid superclade</taxon>
        <taxon>Tordylieae</taxon>
        <taxon>Tordyliinae</taxon>
        <taxon>Heracleum</taxon>
    </lineage>
</organism>
<proteinExistence type="predicted"/>
<dbReference type="Proteomes" id="UP001237642">
    <property type="component" value="Unassembled WGS sequence"/>
</dbReference>
<evidence type="ECO:0000259" key="1">
    <source>
        <dbReference type="Pfam" id="PF24964"/>
    </source>
</evidence>
<evidence type="ECO:0000313" key="3">
    <source>
        <dbReference type="Proteomes" id="UP001237642"/>
    </source>
</evidence>
<dbReference type="Pfam" id="PF24964">
    <property type="entry name" value="DUF7769"/>
    <property type="match status" value="1"/>
</dbReference>
<dbReference type="InterPro" id="IPR056671">
    <property type="entry name" value="DUF7769"/>
</dbReference>
<comment type="caution">
    <text evidence="2">The sequence shown here is derived from an EMBL/GenBank/DDBJ whole genome shotgun (WGS) entry which is preliminary data.</text>
</comment>
<feature type="domain" description="DUF7769" evidence="1">
    <location>
        <begin position="54"/>
        <end position="102"/>
    </location>
</feature>
<accession>A0AAD8JBR7</accession>
<dbReference type="Gene3D" id="1.10.10.60">
    <property type="entry name" value="Homeodomain-like"/>
    <property type="match status" value="1"/>
</dbReference>
<gene>
    <name evidence="2" type="ORF">POM88_000149</name>
</gene>
<dbReference type="EMBL" id="JAUIZM010000001">
    <property type="protein sequence ID" value="KAK1400544.1"/>
    <property type="molecule type" value="Genomic_DNA"/>
</dbReference>
<dbReference type="AlphaFoldDB" id="A0AAD8JBR7"/>